<feature type="compositionally biased region" description="Acidic residues" evidence="1">
    <location>
        <begin position="124"/>
        <end position="142"/>
    </location>
</feature>
<feature type="compositionally biased region" description="Low complexity" evidence="1">
    <location>
        <begin position="12"/>
        <end position="24"/>
    </location>
</feature>
<feature type="compositionally biased region" description="Basic residues" evidence="1">
    <location>
        <begin position="1"/>
        <end position="11"/>
    </location>
</feature>
<reference evidence="2 3" key="1">
    <citation type="submission" date="2019-03" db="EMBL/GenBank/DDBJ databases">
        <title>Genomic Encyclopedia of Type Strains, Phase IV (KMG-IV): sequencing the most valuable type-strain genomes for metagenomic binning, comparative biology and taxonomic classification.</title>
        <authorList>
            <person name="Goeker M."/>
        </authorList>
    </citation>
    <scope>NUCLEOTIDE SEQUENCE [LARGE SCALE GENOMIC DNA]</scope>
    <source>
        <strain evidence="2 3">DSM 45361</strain>
    </source>
</reference>
<evidence type="ECO:0000256" key="1">
    <source>
        <dbReference type="SAM" id="MobiDB-lite"/>
    </source>
</evidence>
<dbReference type="AlphaFoldDB" id="A0A4R6SCI0"/>
<keyword evidence="3" id="KW-1185">Reference proteome</keyword>
<gene>
    <name evidence="2" type="ORF">EV186_103616</name>
</gene>
<evidence type="ECO:0000313" key="3">
    <source>
        <dbReference type="Proteomes" id="UP000295444"/>
    </source>
</evidence>
<feature type="region of interest" description="Disordered" evidence="1">
    <location>
        <begin position="1"/>
        <end position="86"/>
    </location>
</feature>
<sequence>MATRGTRRRPAQQKPKAADAQPEANEQLEDPARQAAPTASGSTTGHGDDFAPDAEPAPEVADDGQAVDVDERSPLPAVTNAYRMGGTEPVQVTTVAGSNEPVRAGGFVLTEYGWRPESQLTPVNEEDADETAEERENGEDEAQAQASAQTGDGLTFLASDQPGDTVTAAAEQPNESGKDATE</sequence>
<feature type="region of interest" description="Disordered" evidence="1">
    <location>
        <begin position="113"/>
        <end position="182"/>
    </location>
</feature>
<evidence type="ECO:0000313" key="2">
    <source>
        <dbReference type="EMBL" id="TDP97652.1"/>
    </source>
</evidence>
<dbReference type="Proteomes" id="UP000295444">
    <property type="component" value="Unassembled WGS sequence"/>
</dbReference>
<comment type="caution">
    <text evidence="2">The sequence shown here is derived from an EMBL/GenBank/DDBJ whole genome shotgun (WGS) entry which is preliminary data.</text>
</comment>
<accession>A0A4R6SCI0</accession>
<dbReference type="RefSeq" id="WP_133850825.1">
    <property type="nucleotide sequence ID" value="NZ_SNXZ01000003.1"/>
</dbReference>
<dbReference type="EMBL" id="SNXZ01000003">
    <property type="protein sequence ID" value="TDP97652.1"/>
    <property type="molecule type" value="Genomic_DNA"/>
</dbReference>
<protein>
    <submittedName>
        <fullName evidence="2">Uncharacterized protein</fullName>
    </submittedName>
</protein>
<organism evidence="2 3">
    <name type="scientific">Labedaea rhizosphaerae</name>
    <dbReference type="NCBI Taxonomy" id="598644"/>
    <lineage>
        <taxon>Bacteria</taxon>
        <taxon>Bacillati</taxon>
        <taxon>Actinomycetota</taxon>
        <taxon>Actinomycetes</taxon>
        <taxon>Pseudonocardiales</taxon>
        <taxon>Pseudonocardiaceae</taxon>
        <taxon>Labedaea</taxon>
    </lineage>
</organism>
<proteinExistence type="predicted"/>
<name>A0A4R6SCI0_LABRH</name>